<dbReference type="Proteomes" id="UP000073492">
    <property type="component" value="Unassembled WGS sequence"/>
</dbReference>
<keyword evidence="2" id="KW-0472">Membrane</keyword>
<protein>
    <submittedName>
        <fullName evidence="3">Uncharacterized protein</fullName>
    </submittedName>
</protein>
<keyword evidence="2" id="KW-0812">Transmembrane</keyword>
<feature type="region of interest" description="Disordered" evidence="1">
    <location>
        <begin position="59"/>
        <end position="94"/>
    </location>
</feature>
<gene>
    <name evidence="3" type="ORF">AC579_4163</name>
</gene>
<name>A0A139IG05_9PEZI</name>
<keyword evidence="2" id="KW-1133">Transmembrane helix</keyword>
<evidence type="ECO:0000256" key="2">
    <source>
        <dbReference type="SAM" id="Phobius"/>
    </source>
</evidence>
<dbReference type="OrthoDB" id="2859658at2759"/>
<dbReference type="GO" id="GO:0004601">
    <property type="term" value="F:peroxidase activity"/>
    <property type="evidence" value="ECO:0007669"/>
    <property type="project" value="InterPro"/>
</dbReference>
<sequence>MPLPKKAFRSIVVRALRAWLAVIMFLLTMIYPPASHSLSHTSADTASASRTFTRALRSAPTTQAFRTTASRRPAQLFQQQARRGYSSSTSSSSSSTTWIWGAAAGGIALGAGGYLAFREKGSSETKTQTASTPSKEDYQNVYDAIAQRLIDEDDYDNDSYGPVVLRLGWHASGTYDAEAGTGGSNGATMRFDPEAEHGAMV</sequence>
<evidence type="ECO:0000256" key="1">
    <source>
        <dbReference type="SAM" id="MobiDB-lite"/>
    </source>
</evidence>
<feature type="compositionally biased region" description="Polar residues" evidence="1">
    <location>
        <begin position="59"/>
        <end position="81"/>
    </location>
</feature>
<feature type="transmembrane region" description="Helical" evidence="2">
    <location>
        <begin position="12"/>
        <end position="31"/>
    </location>
</feature>
<organism evidence="3 4">
    <name type="scientific">Pseudocercospora musae</name>
    <dbReference type="NCBI Taxonomy" id="113226"/>
    <lineage>
        <taxon>Eukaryota</taxon>
        <taxon>Fungi</taxon>
        <taxon>Dikarya</taxon>
        <taxon>Ascomycota</taxon>
        <taxon>Pezizomycotina</taxon>
        <taxon>Dothideomycetes</taxon>
        <taxon>Dothideomycetidae</taxon>
        <taxon>Mycosphaerellales</taxon>
        <taxon>Mycosphaerellaceae</taxon>
        <taxon>Pseudocercospora</taxon>
    </lineage>
</organism>
<dbReference type="GO" id="GO:0020037">
    <property type="term" value="F:heme binding"/>
    <property type="evidence" value="ECO:0007669"/>
    <property type="project" value="InterPro"/>
</dbReference>
<keyword evidence="4" id="KW-1185">Reference proteome</keyword>
<dbReference type="AlphaFoldDB" id="A0A139IG05"/>
<reference evidence="3 4" key="1">
    <citation type="submission" date="2015-07" db="EMBL/GenBank/DDBJ databases">
        <title>Comparative genomics of the Sigatoka disease complex on banana suggests a link between parallel evolutionary changes in Pseudocercospora fijiensis and Pseudocercospora eumusae and increased virulence on the banana host.</title>
        <authorList>
            <person name="Chang T.-C."/>
            <person name="Salvucci A."/>
            <person name="Crous P.W."/>
            <person name="Stergiopoulos I."/>
        </authorList>
    </citation>
    <scope>NUCLEOTIDE SEQUENCE [LARGE SCALE GENOMIC DNA]</scope>
    <source>
        <strain evidence="3 4">CBS 116634</strain>
    </source>
</reference>
<evidence type="ECO:0000313" key="3">
    <source>
        <dbReference type="EMBL" id="KXT13512.1"/>
    </source>
</evidence>
<dbReference type="EMBL" id="LFZO01000113">
    <property type="protein sequence ID" value="KXT13512.1"/>
    <property type="molecule type" value="Genomic_DNA"/>
</dbReference>
<proteinExistence type="predicted"/>
<feature type="transmembrane region" description="Helical" evidence="2">
    <location>
        <begin position="98"/>
        <end position="117"/>
    </location>
</feature>
<accession>A0A139IG05</accession>
<dbReference type="InterPro" id="IPR010255">
    <property type="entry name" value="Haem_peroxidase_sf"/>
</dbReference>
<dbReference type="GO" id="GO:0006979">
    <property type="term" value="P:response to oxidative stress"/>
    <property type="evidence" value="ECO:0007669"/>
    <property type="project" value="InterPro"/>
</dbReference>
<evidence type="ECO:0000313" key="4">
    <source>
        <dbReference type="Proteomes" id="UP000073492"/>
    </source>
</evidence>
<dbReference type="Gene3D" id="1.10.520.10">
    <property type="match status" value="1"/>
</dbReference>
<dbReference type="InterPro" id="IPR019794">
    <property type="entry name" value="Peroxidases_AS"/>
</dbReference>
<dbReference type="STRING" id="113226.A0A139IG05"/>
<dbReference type="SUPFAM" id="SSF48113">
    <property type="entry name" value="Heme-dependent peroxidases"/>
    <property type="match status" value="1"/>
</dbReference>
<comment type="caution">
    <text evidence="3">The sequence shown here is derived from an EMBL/GenBank/DDBJ whole genome shotgun (WGS) entry which is preliminary data.</text>
</comment>
<dbReference type="PROSITE" id="PS00436">
    <property type="entry name" value="PEROXIDASE_2"/>
    <property type="match status" value="1"/>
</dbReference>